<dbReference type="GO" id="GO:0005739">
    <property type="term" value="C:mitochondrion"/>
    <property type="evidence" value="ECO:0007669"/>
    <property type="project" value="TreeGrafter"/>
</dbReference>
<dbReference type="GO" id="GO:0016559">
    <property type="term" value="P:peroxisome fission"/>
    <property type="evidence" value="ECO:0007669"/>
    <property type="project" value="TreeGrafter"/>
</dbReference>
<evidence type="ECO:0000313" key="2">
    <source>
        <dbReference type="EMBL" id="VDM26266.1"/>
    </source>
</evidence>
<dbReference type="SMART" id="SM00302">
    <property type="entry name" value="GED"/>
    <property type="match status" value="1"/>
</dbReference>
<sequence length="87" mass="10276">MIRSYFQIVRKNILDSVPKAIMNFLVNYVKDNLQSELVSNLYKNDEYDGLLKESENVAQRRREALEMLKGLQRANQIISEVREAPMW</sequence>
<dbReference type="Gene3D" id="1.20.120.1240">
    <property type="entry name" value="Dynamin, middle domain"/>
    <property type="match status" value="1"/>
</dbReference>
<dbReference type="InterPro" id="IPR020850">
    <property type="entry name" value="GED_dom"/>
</dbReference>
<name>A0A3P7F1Q8_HYDTA</name>
<feature type="domain" description="GED" evidence="1">
    <location>
        <begin position="1"/>
        <end position="86"/>
    </location>
</feature>
<dbReference type="GO" id="GO:0000266">
    <property type="term" value="P:mitochondrial fission"/>
    <property type="evidence" value="ECO:0007669"/>
    <property type="project" value="TreeGrafter"/>
</dbReference>
<dbReference type="PANTHER" id="PTHR11566:SF21">
    <property type="entry name" value="DYNAMIN RELATED PROTEIN 1, ISOFORM A"/>
    <property type="match status" value="1"/>
</dbReference>
<dbReference type="Pfam" id="PF02212">
    <property type="entry name" value="GED"/>
    <property type="match status" value="1"/>
</dbReference>
<gene>
    <name evidence="2" type="ORF">TTAC_LOCUS5100</name>
</gene>
<evidence type="ECO:0000259" key="1">
    <source>
        <dbReference type="PROSITE" id="PS51388"/>
    </source>
</evidence>
<dbReference type="GO" id="GO:0005874">
    <property type="term" value="C:microtubule"/>
    <property type="evidence" value="ECO:0007669"/>
    <property type="project" value="TreeGrafter"/>
</dbReference>
<dbReference type="GO" id="GO:0008017">
    <property type="term" value="F:microtubule binding"/>
    <property type="evidence" value="ECO:0007669"/>
    <property type="project" value="TreeGrafter"/>
</dbReference>
<dbReference type="GO" id="GO:0005525">
    <property type="term" value="F:GTP binding"/>
    <property type="evidence" value="ECO:0007669"/>
    <property type="project" value="InterPro"/>
</dbReference>
<dbReference type="Proteomes" id="UP000274429">
    <property type="component" value="Unassembled WGS sequence"/>
</dbReference>
<keyword evidence="3" id="KW-1185">Reference proteome</keyword>
<dbReference type="EMBL" id="UYWX01006262">
    <property type="protein sequence ID" value="VDM26266.1"/>
    <property type="molecule type" value="Genomic_DNA"/>
</dbReference>
<evidence type="ECO:0000313" key="3">
    <source>
        <dbReference type="Proteomes" id="UP000274429"/>
    </source>
</evidence>
<organism evidence="2 3">
    <name type="scientific">Hydatigena taeniaeformis</name>
    <name type="common">Feline tapeworm</name>
    <name type="synonym">Taenia taeniaeformis</name>
    <dbReference type="NCBI Taxonomy" id="6205"/>
    <lineage>
        <taxon>Eukaryota</taxon>
        <taxon>Metazoa</taxon>
        <taxon>Spiralia</taxon>
        <taxon>Lophotrochozoa</taxon>
        <taxon>Platyhelminthes</taxon>
        <taxon>Cestoda</taxon>
        <taxon>Eucestoda</taxon>
        <taxon>Cyclophyllidea</taxon>
        <taxon>Taeniidae</taxon>
        <taxon>Hydatigera</taxon>
    </lineage>
</organism>
<dbReference type="GO" id="GO:0006897">
    <property type="term" value="P:endocytosis"/>
    <property type="evidence" value="ECO:0007669"/>
    <property type="project" value="TreeGrafter"/>
</dbReference>
<dbReference type="GO" id="GO:0016020">
    <property type="term" value="C:membrane"/>
    <property type="evidence" value="ECO:0007669"/>
    <property type="project" value="TreeGrafter"/>
</dbReference>
<accession>A0A3P7F1Q8</accession>
<reference evidence="2 3" key="1">
    <citation type="submission" date="2018-11" db="EMBL/GenBank/DDBJ databases">
        <authorList>
            <consortium name="Pathogen Informatics"/>
        </authorList>
    </citation>
    <scope>NUCLEOTIDE SEQUENCE [LARGE SCALE GENOMIC DNA]</scope>
</reference>
<dbReference type="AlphaFoldDB" id="A0A3P7F1Q8"/>
<dbReference type="GO" id="GO:0003924">
    <property type="term" value="F:GTPase activity"/>
    <property type="evidence" value="ECO:0007669"/>
    <property type="project" value="InterPro"/>
</dbReference>
<dbReference type="OrthoDB" id="5061070at2759"/>
<protein>
    <recommendedName>
        <fullName evidence="1">GED domain-containing protein</fullName>
    </recommendedName>
</protein>
<proteinExistence type="predicted"/>
<dbReference type="InterPro" id="IPR022812">
    <property type="entry name" value="Dynamin"/>
</dbReference>
<dbReference type="PANTHER" id="PTHR11566">
    <property type="entry name" value="DYNAMIN"/>
    <property type="match status" value="1"/>
</dbReference>
<dbReference type="PROSITE" id="PS51388">
    <property type="entry name" value="GED"/>
    <property type="match status" value="1"/>
</dbReference>
<dbReference type="GO" id="GO:0048312">
    <property type="term" value="P:intracellular distribution of mitochondria"/>
    <property type="evidence" value="ECO:0007669"/>
    <property type="project" value="TreeGrafter"/>
</dbReference>
<dbReference type="InterPro" id="IPR003130">
    <property type="entry name" value="GED"/>
</dbReference>